<evidence type="ECO:0000313" key="3">
    <source>
        <dbReference type="Proteomes" id="UP001595539"/>
    </source>
</evidence>
<dbReference type="PANTHER" id="PTHR43279:SF1">
    <property type="entry name" value="CATECHOL-2,3-DIOXYGENASE"/>
    <property type="match status" value="1"/>
</dbReference>
<evidence type="ECO:0000313" key="2">
    <source>
        <dbReference type="EMBL" id="MFC3628725.1"/>
    </source>
</evidence>
<organism evidence="2 3">
    <name type="scientific">Paracoccus angustae</name>
    <dbReference type="NCBI Taxonomy" id="1671480"/>
    <lineage>
        <taxon>Bacteria</taxon>
        <taxon>Pseudomonadati</taxon>
        <taxon>Pseudomonadota</taxon>
        <taxon>Alphaproteobacteria</taxon>
        <taxon>Rhodobacterales</taxon>
        <taxon>Paracoccaceae</taxon>
        <taxon>Paracoccus</taxon>
    </lineage>
</organism>
<keyword evidence="3" id="KW-1185">Reference proteome</keyword>
<dbReference type="Gene3D" id="3.10.180.10">
    <property type="entry name" value="2,3-Dihydroxybiphenyl 1,2-Dioxygenase, domain 1"/>
    <property type="match status" value="2"/>
</dbReference>
<dbReference type="InterPro" id="IPR037523">
    <property type="entry name" value="VOC_core"/>
</dbReference>
<proteinExistence type="predicted"/>
<dbReference type="PANTHER" id="PTHR43279">
    <property type="entry name" value="CATECHOL-2,3-DIOXYGENASE"/>
    <property type="match status" value="1"/>
</dbReference>
<comment type="caution">
    <text evidence="2">The sequence shown here is derived from an EMBL/GenBank/DDBJ whole genome shotgun (WGS) entry which is preliminary data.</text>
</comment>
<gene>
    <name evidence="2" type="ORF">ACFOM8_04625</name>
</gene>
<dbReference type="Proteomes" id="UP001595539">
    <property type="component" value="Unassembled WGS sequence"/>
</dbReference>
<accession>A0ABV7U0X8</accession>
<sequence length="261" mass="28022">MTPAIDHVVLTVRDLPGMAGFYRDALGLAPLGGDGGTARLGAGSRTLLELRRDPAARPRDPRQAGLFHTAFLLPDRAALARWLRHAADNGIRLSGASDHGVSEALYLEDPEGNGIEIYRDRPESDWSRDGGRIAMFTRRLDLDSLLSAADGAWRGAPEGSTVGHVHLQVGDLDRADEFFAGDLGLARTFDAAGGAWYGWNGYHHHLAGNTWNSLGAGMRGPATAGLAEVVIHDPRRAGETVADPWGTPFRFVQAEVPPPPR</sequence>
<dbReference type="PROSITE" id="PS51819">
    <property type="entry name" value="VOC"/>
    <property type="match status" value="1"/>
</dbReference>
<dbReference type="EMBL" id="JBHRXY010000002">
    <property type="protein sequence ID" value="MFC3628725.1"/>
    <property type="molecule type" value="Genomic_DNA"/>
</dbReference>
<feature type="domain" description="VOC" evidence="1">
    <location>
        <begin position="4"/>
        <end position="120"/>
    </location>
</feature>
<name>A0ABV7U0X8_9RHOB</name>
<evidence type="ECO:0000259" key="1">
    <source>
        <dbReference type="PROSITE" id="PS51819"/>
    </source>
</evidence>
<dbReference type="SUPFAM" id="SSF54593">
    <property type="entry name" value="Glyoxalase/Bleomycin resistance protein/Dihydroxybiphenyl dioxygenase"/>
    <property type="match status" value="2"/>
</dbReference>
<dbReference type="RefSeq" id="WP_377759735.1">
    <property type="nucleotide sequence ID" value="NZ_JBHRXY010000002.1"/>
</dbReference>
<reference evidence="3" key="1">
    <citation type="journal article" date="2019" name="Int. J. Syst. Evol. Microbiol.">
        <title>The Global Catalogue of Microorganisms (GCM) 10K type strain sequencing project: providing services to taxonomists for standard genome sequencing and annotation.</title>
        <authorList>
            <consortium name="The Broad Institute Genomics Platform"/>
            <consortium name="The Broad Institute Genome Sequencing Center for Infectious Disease"/>
            <person name="Wu L."/>
            <person name="Ma J."/>
        </authorList>
    </citation>
    <scope>NUCLEOTIDE SEQUENCE [LARGE SCALE GENOMIC DNA]</scope>
    <source>
        <strain evidence="3">KCTC 42473</strain>
    </source>
</reference>
<dbReference type="Pfam" id="PF00903">
    <property type="entry name" value="Glyoxalase"/>
    <property type="match status" value="1"/>
</dbReference>
<dbReference type="InterPro" id="IPR004360">
    <property type="entry name" value="Glyas_Fos-R_dOase_dom"/>
</dbReference>
<dbReference type="InterPro" id="IPR029068">
    <property type="entry name" value="Glyas_Bleomycin-R_OHBP_Dase"/>
</dbReference>
<protein>
    <submittedName>
        <fullName evidence="2">VOC family protein</fullName>
    </submittedName>
</protein>